<organism evidence="1 2">
    <name type="scientific">Solitalea koreensis</name>
    <dbReference type="NCBI Taxonomy" id="543615"/>
    <lineage>
        <taxon>Bacteria</taxon>
        <taxon>Pseudomonadati</taxon>
        <taxon>Bacteroidota</taxon>
        <taxon>Sphingobacteriia</taxon>
        <taxon>Sphingobacteriales</taxon>
        <taxon>Sphingobacteriaceae</taxon>
        <taxon>Solitalea</taxon>
    </lineage>
</organism>
<accession>A0A521BQ87</accession>
<evidence type="ECO:0000313" key="2">
    <source>
        <dbReference type="Proteomes" id="UP000315971"/>
    </source>
</evidence>
<gene>
    <name evidence="1" type="ORF">SAMN06265350_102422</name>
</gene>
<keyword evidence="2" id="KW-1185">Reference proteome</keyword>
<dbReference type="EMBL" id="FXSZ01000002">
    <property type="protein sequence ID" value="SMO49306.1"/>
    <property type="molecule type" value="Genomic_DNA"/>
</dbReference>
<dbReference type="AlphaFoldDB" id="A0A521BQ87"/>
<protein>
    <submittedName>
        <fullName evidence="1">Uncharacterized protein</fullName>
    </submittedName>
</protein>
<proteinExistence type="predicted"/>
<dbReference type="Proteomes" id="UP000315971">
    <property type="component" value="Unassembled WGS sequence"/>
</dbReference>
<name>A0A521BQ87_9SPHI</name>
<reference evidence="1 2" key="1">
    <citation type="submission" date="2017-05" db="EMBL/GenBank/DDBJ databases">
        <authorList>
            <person name="Varghese N."/>
            <person name="Submissions S."/>
        </authorList>
    </citation>
    <scope>NUCLEOTIDE SEQUENCE [LARGE SCALE GENOMIC DNA]</scope>
    <source>
        <strain evidence="1 2">DSM 21342</strain>
    </source>
</reference>
<sequence length="212" mass="22907">MDILLIYKIIFATLNIKNLLFKIKTMLKQFKIASIALLTIIGLTTSSCEKVKDLVTADVNLSMSTLTFDIPKTAQGSVAVTTGSTAMDVNALIKASAGEKFGVNNIRSLKITSCVLELNTAIIRDNDFSALQNVKVELSSNTNTNFVTLAEVASNPTTTASRLEIPVNSTIDLKDYFSASNFYVRVSGATRRATTEPLHCTAVIKYTANVGL</sequence>
<evidence type="ECO:0000313" key="1">
    <source>
        <dbReference type="EMBL" id="SMO49306.1"/>
    </source>
</evidence>